<evidence type="ECO:0000313" key="2">
    <source>
        <dbReference type="EMBL" id="BBE17386.1"/>
    </source>
</evidence>
<organism evidence="2 3">
    <name type="scientific">Aquipluma nitroreducens</name>
    <dbReference type="NCBI Taxonomy" id="2010828"/>
    <lineage>
        <taxon>Bacteria</taxon>
        <taxon>Pseudomonadati</taxon>
        <taxon>Bacteroidota</taxon>
        <taxon>Bacteroidia</taxon>
        <taxon>Marinilabiliales</taxon>
        <taxon>Prolixibacteraceae</taxon>
        <taxon>Aquipluma</taxon>
    </lineage>
</organism>
<dbReference type="KEGG" id="anf:AQPE_1536"/>
<keyword evidence="3" id="KW-1185">Reference proteome</keyword>
<dbReference type="EMBL" id="AP018694">
    <property type="protein sequence ID" value="BBE17386.1"/>
    <property type="molecule type" value="Genomic_DNA"/>
</dbReference>
<reference evidence="2" key="1">
    <citation type="journal article" date="2020" name="Int. J. Syst. Evol. Microbiol.">
        <title>Aquipluma nitroreducens gen. nov. sp. nov., a novel facultatively anaerobic bacterium isolated from a freshwater lake.</title>
        <authorList>
            <person name="Watanabe M."/>
            <person name="Kojima H."/>
            <person name="Fukui M."/>
        </authorList>
    </citation>
    <scope>NUCLEOTIDE SEQUENCE</scope>
    <source>
        <strain evidence="2">MeG22</strain>
    </source>
</reference>
<keyword evidence="1" id="KW-0472">Membrane</keyword>
<protein>
    <submittedName>
        <fullName evidence="2">Uncharacterized protein</fullName>
    </submittedName>
</protein>
<sequence>MHAAAVIRIKSKYTTRFILCVLLKGVNVGIFRLKRNMKLNFCKAYA</sequence>
<accession>A0A5K7S770</accession>
<keyword evidence="1" id="KW-1133">Transmembrane helix</keyword>
<name>A0A5K7S770_9BACT</name>
<dbReference type="Proteomes" id="UP001193389">
    <property type="component" value="Chromosome"/>
</dbReference>
<dbReference type="AlphaFoldDB" id="A0A5K7S770"/>
<feature type="transmembrane region" description="Helical" evidence="1">
    <location>
        <begin position="13"/>
        <end position="33"/>
    </location>
</feature>
<evidence type="ECO:0000256" key="1">
    <source>
        <dbReference type="SAM" id="Phobius"/>
    </source>
</evidence>
<gene>
    <name evidence="2" type="ORF">AQPE_1536</name>
</gene>
<keyword evidence="1" id="KW-0812">Transmembrane</keyword>
<evidence type="ECO:0000313" key="3">
    <source>
        <dbReference type="Proteomes" id="UP001193389"/>
    </source>
</evidence>
<proteinExistence type="predicted"/>